<gene>
    <name evidence="2" type="ORF">H9657_17975</name>
</gene>
<feature type="compositionally biased region" description="Low complexity" evidence="1">
    <location>
        <begin position="1"/>
        <end position="13"/>
    </location>
</feature>
<dbReference type="EMBL" id="JACSQV010000021">
    <property type="protein sequence ID" value="MBD7920165.1"/>
    <property type="molecule type" value="Genomic_DNA"/>
</dbReference>
<dbReference type="SUPFAM" id="SSF46785">
    <property type="entry name" value="Winged helix' DNA-binding domain"/>
    <property type="match status" value="1"/>
</dbReference>
<accession>A0ABR8QIA6</accession>
<feature type="compositionally biased region" description="Basic residues" evidence="1">
    <location>
        <begin position="32"/>
        <end position="50"/>
    </location>
</feature>
<proteinExistence type="predicted"/>
<name>A0ABR8QIA6_9CELL</name>
<sequence>MPGRRAGAGAPRPRAAHRRRRARAGQPLVAPRRPRAAHARRRPRRPRAHARRDPHGRPRRTRAVLPCAVRALGADDRRRRRAGHALARVAARGRGLGPGAARRRARRAARRHRARRRRPAARRGRRPQRDRRGRPARDPAPAGGRLDVHGAAVAPLGTGQVADAAGVTRPTASRHLQRLQDAGLVAWEGQSPKDPRAAWRLT</sequence>
<dbReference type="InterPro" id="IPR036390">
    <property type="entry name" value="WH_DNA-bd_sf"/>
</dbReference>
<dbReference type="Pfam" id="PF12840">
    <property type="entry name" value="HTH_20"/>
    <property type="match status" value="1"/>
</dbReference>
<evidence type="ECO:0000313" key="2">
    <source>
        <dbReference type="EMBL" id="MBD7920165.1"/>
    </source>
</evidence>
<dbReference type="Proteomes" id="UP000604241">
    <property type="component" value="Unassembled WGS sequence"/>
</dbReference>
<evidence type="ECO:0000256" key="1">
    <source>
        <dbReference type="SAM" id="MobiDB-lite"/>
    </source>
</evidence>
<protein>
    <submittedName>
        <fullName evidence="2">Winged helix-turn-helix transcriptional regulator</fullName>
    </submittedName>
</protein>
<evidence type="ECO:0000313" key="3">
    <source>
        <dbReference type="Proteomes" id="UP000604241"/>
    </source>
</evidence>
<dbReference type="CDD" id="cd00090">
    <property type="entry name" value="HTH_ARSR"/>
    <property type="match status" value="1"/>
</dbReference>
<feature type="region of interest" description="Disordered" evidence="1">
    <location>
        <begin position="1"/>
        <end position="147"/>
    </location>
</feature>
<dbReference type="InterPro" id="IPR036388">
    <property type="entry name" value="WH-like_DNA-bd_sf"/>
</dbReference>
<reference evidence="2 3" key="1">
    <citation type="submission" date="2020-08" db="EMBL/GenBank/DDBJ databases">
        <title>A Genomic Blueprint of the Chicken Gut Microbiome.</title>
        <authorList>
            <person name="Gilroy R."/>
            <person name="Ravi A."/>
            <person name="Getino M."/>
            <person name="Pursley I."/>
            <person name="Horton D.L."/>
            <person name="Alikhan N.-F."/>
            <person name="Baker D."/>
            <person name="Gharbi K."/>
            <person name="Hall N."/>
            <person name="Watson M."/>
            <person name="Adriaenssens E.M."/>
            <person name="Foster-Nyarko E."/>
            <person name="Jarju S."/>
            <person name="Secka A."/>
            <person name="Antonio M."/>
            <person name="Oren A."/>
            <person name="Chaudhuri R."/>
            <person name="La Ragione R.M."/>
            <person name="Hildebrand F."/>
            <person name="Pallen M.J."/>
        </authorList>
    </citation>
    <scope>NUCLEOTIDE SEQUENCE [LARGE SCALE GENOMIC DNA]</scope>
    <source>
        <strain evidence="2 3">Sa3CUA2</strain>
    </source>
</reference>
<organism evidence="2 3">
    <name type="scientific">Cellulomonas avistercoris</name>
    <dbReference type="NCBI Taxonomy" id="2762242"/>
    <lineage>
        <taxon>Bacteria</taxon>
        <taxon>Bacillati</taxon>
        <taxon>Actinomycetota</taxon>
        <taxon>Actinomycetes</taxon>
        <taxon>Micrococcales</taxon>
        <taxon>Cellulomonadaceae</taxon>
        <taxon>Cellulomonas</taxon>
    </lineage>
</organism>
<feature type="compositionally biased region" description="Basic residues" evidence="1">
    <location>
        <begin position="101"/>
        <end position="134"/>
    </location>
</feature>
<keyword evidence="3" id="KW-1185">Reference proteome</keyword>
<dbReference type="InterPro" id="IPR011991">
    <property type="entry name" value="ArsR-like_HTH"/>
</dbReference>
<feature type="compositionally biased region" description="Low complexity" evidence="1">
    <location>
        <begin position="84"/>
        <end position="93"/>
    </location>
</feature>
<comment type="caution">
    <text evidence="2">The sequence shown here is derived from an EMBL/GenBank/DDBJ whole genome shotgun (WGS) entry which is preliminary data.</text>
</comment>
<feature type="compositionally biased region" description="Basic residues" evidence="1">
    <location>
        <begin position="14"/>
        <end position="23"/>
    </location>
</feature>
<dbReference type="Gene3D" id="1.10.10.10">
    <property type="entry name" value="Winged helix-like DNA-binding domain superfamily/Winged helix DNA-binding domain"/>
    <property type="match status" value="1"/>
</dbReference>